<dbReference type="EMBL" id="JAUIZM010000003">
    <property type="protein sequence ID" value="KAK1394318.1"/>
    <property type="molecule type" value="Genomic_DNA"/>
</dbReference>
<comment type="caution">
    <text evidence="1">The sequence shown here is derived from an EMBL/GenBank/DDBJ whole genome shotgun (WGS) entry which is preliminary data.</text>
</comment>
<dbReference type="AlphaFoldDB" id="A0AAD8J0F5"/>
<evidence type="ECO:0000313" key="1">
    <source>
        <dbReference type="EMBL" id="KAK1394318.1"/>
    </source>
</evidence>
<sequence>MFWNRQLRVWELDEAVRLNAITDSIVFSPGLDSLVWLKSKHPYSSADGKGTLLGSSGSTNVEWSRIWKLKFPLKIQYFLWKIEHDILPIKSFLTKRMSSAFSDLIAQKWCQTASVLRSDHIAIWNVHPLGAVSKSSNVLFRFVVDMNYKLIGFSDGSFKIDSNGAISADSDEAVNYLLKVKAGCLFKNLLSDDGWINCVCKPNICFKNISRELNIGADDLSKQGRTRGIYFKGGVSGGRTLLGFGAL</sequence>
<name>A0AAD8J0F5_9APIA</name>
<accession>A0AAD8J0F5</accession>
<organism evidence="1 2">
    <name type="scientific">Heracleum sosnowskyi</name>
    <dbReference type="NCBI Taxonomy" id="360622"/>
    <lineage>
        <taxon>Eukaryota</taxon>
        <taxon>Viridiplantae</taxon>
        <taxon>Streptophyta</taxon>
        <taxon>Embryophyta</taxon>
        <taxon>Tracheophyta</taxon>
        <taxon>Spermatophyta</taxon>
        <taxon>Magnoliopsida</taxon>
        <taxon>eudicotyledons</taxon>
        <taxon>Gunneridae</taxon>
        <taxon>Pentapetalae</taxon>
        <taxon>asterids</taxon>
        <taxon>campanulids</taxon>
        <taxon>Apiales</taxon>
        <taxon>Apiaceae</taxon>
        <taxon>Apioideae</taxon>
        <taxon>apioid superclade</taxon>
        <taxon>Tordylieae</taxon>
        <taxon>Tordyliinae</taxon>
        <taxon>Heracleum</taxon>
    </lineage>
</organism>
<protein>
    <recommendedName>
        <fullName evidence="3">Reverse transcriptase zinc-binding domain-containing protein</fullName>
    </recommendedName>
</protein>
<keyword evidence="2" id="KW-1185">Reference proteome</keyword>
<gene>
    <name evidence="1" type="ORF">POM88_013374</name>
</gene>
<evidence type="ECO:0000313" key="2">
    <source>
        <dbReference type="Proteomes" id="UP001237642"/>
    </source>
</evidence>
<dbReference type="Proteomes" id="UP001237642">
    <property type="component" value="Unassembled WGS sequence"/>
</dbReference>
<reference evidence="1" key="1">
    <citation type="submission" date="2023-02" db="EMBL/GenBank/DDBJ databases">
        <title>Genome of toxic invasive species Heracleum sosnowskyi carries increased number of genes despite the absence of recent whole-genome duplications.</title>
        <authorList>
            <person name="Schelkunov M."/>
            <person name="Shtratnikova V."/>
            <person name="Makarenko M."/>
            <person name="Klepikova A."/>
            <person name="Omelchenko D."/>
            <person name="Novikova G."/>
            <person name="Obukhova E."/>
            <person name="Bogdanov V."/>
            <person name="Penin A."/>
            <person name="Logacheva M."/>
        </authorList>
    </citation>
    <scope>NUCLEOTIDE SEQUENCE</scope>
    <source>
        <strain evidence="1">Hsosn_3</strain>
        <tissue evidence="1">Leaf</tissue>
    </source>
</reference>
<proteinExistence type="predicted"/>
<evidence type="ECO:0008006" key="3">
    <source>
        <dbReference type="Google" id="ProtNLM"/>
    </source>
</evidence>
<reference evidence="1" key="2">
    <citation type="submission" date="2023-05" db="EMBL/GenBank/DDBJ databases">
        <authorList>
            <person name="Schelkunov M.I."/>
        </authorList>
    </citation>
    <scope>NUCLEOTIDE SEQUENCE</scope>
    <source>
        <strain evidence="1">Hsosn_3</strain>
        <tissue evidence="1">Leaf</tissue>
    </source>
</reference>